<keyword evidence="2 7" id="KW-0547">Nucleotide-binding</keyword>
<organism evidence="9">
    <name type="scientific">Micrurus spixii</name>
    <name type="common">Amazon coral snake</name>
    <dbReference type="NCBI Taxonomy" id="129469"/>
    <lineage>
        <taxon>Eukaryota</taxon>
        <taxon>Metazoa</taxon>
        <taxon>Chordata</taxon>
        <taxon>Craniata</taxon>
        <taxon>Vertebrata</taxon>
        <taxon>Euteleostomi</taxon>
        <taxon>Lepidosauria</taxon>
        <taxon>Squamata</taxon>
        <taxon>Bifurcata</taxon>
        <taxon>Unidentata</taxon>
        <taxon>Episquamata</taxon>
        <taxon>Toxicofera</taxon>
        <taxon>Serpentes</taxon>
        <taxon>Colubroidea</taxon>
        <taxon>Elapidae</taxon>
        <taxon>Elapinae</taxon>
        <taxon>Micrurus</taxon>
    </lineage>
</organism>
<dbReference type="GO" id="GO:0008017">
    <property type="term" value="F:microtubule binding"/>
    <property type="evidence" value="ECO:0007669"/>
    <property type="project" value="InterPro"/>
</dbReference>
<dbReference type="InterPro" id="IPR036961">
    <property type="entry name" value="Kinesin_motor_dom_sf"/>
</dbReference>
<evidence type="ECO:0000256" key="6">
    <source>
        <dbReference type="ARBA" id="ARBA00023212"/>
    </source>
</evidence>
<dbReference type="GO" id="GO:0007018">
    <property type="term" value="P:microtubule-based movement"/>
    <property type="evidence" value="ECO:0007669"/>
    <property type="project" value="InterPro"/>
</dbReference>
<evidence type="ECO:0000256" key="3">
    <source>
        <dbReference type="ARBA" id="ARBA00022840"/>
    </source>
</evidence>
<keyword evidence="6" id="KW-0963">Cytoplasm</keyword>
<dbReference type="GO" id="GO:0005856">
    <property type="term" value="C:cytoskeleton"/>
    <property type="evidence" value="ECO:0007669"/>
    <property type="project" value="UniProtKB-SubCell"/>
</dbReference>
<name>A0A2D4N5X4_9SAUR</name>
<evidence type="ECO:0000256" key="2">
    <source>
        <dbReference type="ARBA" id="ARBA00022741"/>
    </source>
</evidence>
<dbReference type="EMBL" id="IACM01146827">
    <property type="protein sequence ID" value="LAB41062.1"/>
    <property type="molecule type" value="Transcribed_RNA"/>
</dbReference>
<evidence type="ECO:0000256" key="7">
    <source>
        <dbReference type="PROSITE-ProRule" id="PRU00283"/>
    </source>
</evidence>
<feature type="domain" description="Kinesin motor" evidence="8">
    <location>
        <begin position="21"/>
        <end position="164"/>
    </location>
</feature>
<dbReference type="PROSITE" id="PS50067">
    <property type="entry name" value="KINESIN_MOTOR_2"/>
    <property type="match status" value="1"/>
</dbReference>
<dbReference type="InterPro" id="IPR001752">
    <property type="entry name" value="Kinesin_motor_dom"/>
</dbReference>
<comment type="similarity">
    <text evidence="7">Belongs to the TRAFAC class myosin-kinesin ATPase superfamily. Kinesin family.</text>
</comment>
<dbReference type="Gene3D" id="3.40.850.10">
    <property type="entry name" value="Kinesin motor domain"/>
    <property type="match status" value="1"/>
</dbReference>
<evidence type="ECO:0000313" key="9">
    <source>
        <dbReference type="EMBL" id="LAB41062.1"/>
    </source>
</evidence>
<evidence type="ECO:0000259" key="8">
    <source>
        <dbReference type="PROSITE" id="PS50067"/>
    </source>
</evidence>
<feature type="binding site" evidence="7">
    <location>
        <begin position="104"/>
        <end position="111"/>
    </location>
    <ligand>
        <name>ATP</name>
        <dbReference type="ChEBI" id="CHEBI:30616"/>
    </ligand>
</feature>
<keyword evidence="4" id="KW-0175">Coiled coil</keyword>
<protein>
    <recommendedName>
        <fullName evidence="8">Kinesin motor domain-containing protein</fullName>
    </recommendedName>
</protein>
<dbReference type="EMBL" id="IACM01146830">
    <property type="protein sequence ID" value="LAB41070.1"/>
    <property type="molecule type" value="Transcribed_RNA"/>
</dbReference>
<proteinExistence type="inferred from homology"/>
<evidence type="ECO:0000256" key="5">
    <source>
        <dbReference type="ARBA" id="ARBA00023175"/>
    </source>
</evidence>
<dbReference type="InterPro" id="IPR027640">
    <property type="entry name" value="Kinesin-like_fam"/>
</dbReference>
<dbReference type="Pfam" id="PF00225">
    <property type="entry name" value="Kinesin"/>
    <property type="match status" value="1"/>
</dbReference>
<dbReference type="AlphaFoldDB" id="A0A2D4N5X4"/>
<reference evidence="9" key="2">
    <citation type="submission" date="2017-11" db="EMBL/GenBank/DDBJ databases">
        <title>Coralsnake Venomics: Analyses of Venom Gland Transcriptomes and Proteomes of Six Brazilian Taxa.</title>
        <authorList>
            <person name="Aird S.D."/>
            <person name="Jorge da Silva N."/>
            <person name="Qiu L."/>
            <person name="Villar-Briones A."/>
            <person name="Aparecida-Saddi V."/>
            <person name="Campos-Telles M.P."/>
            <person name="Grau M."/>
            <person name="Mikheyev A.S."/>
        </authorList>
    </citation>
    <scope>NUCLEOTIDE SEQUENCE</scope>
    <source>
        <tissue evidence="9">Venom_gland</tissue>
    </source>
</reference>
<dbReference type="GO" id="GO:0003777">
    <property type="term" value="F:microtubule motor activity"/>
    <property type="evidence" value="ECO:0007669"/>
    <property type="project" value="InterPro"/>
</dbReference>
<evidence type="ECO:0000256" key="4">
    <source>
        <dbReference type="ARBA" id="ARBA00023054"/>
    </source>
</evidence>
<dbReference type="PANTHER" id="PTHR47968">
    <property type="entry name" value="CENTROMERE PROTEIN E"/>
    <property type="match status" value="1"/>
</dbReference>
<evidence type="ECO:0000256" key="1">
    <source>
        <dbReference type="ARBA" id="ARBA00004245"/>
    </source>
</evidence>
<comment type="subcellular location">
    <subcellularLocation>
        <location evidence="1">Cytoplasm</location>
        <location evidence="1">Cytoskeleton</location>
    </subcellularLocation>
</comment>
<sequence length="164" mass="18504">MTTNQQLNPADFHRSDNASEPVQVCVRLRPAVGTGHSQEALCVRGVDSHSLEVHNWRNEKKIVKYRFDAFYDQVDIQQDVYIGSVQPLLSHLLKGQNASILAYGTTGAGKTHTMLGDPDHPGVIPRAVRDILQMTRDASKDKCKYSVSVSYLEIYQEKSRAWYK</sequence>
<dbReference type="InterPro" id="IPR027417">
    <property type="entry name" value="P-loop_NTPase"/>
</dbReference>
<keyword evidence="3 7" id="KW-0067">ATP-binding</keyword>
<dbReference type="PANTHER" id="PTHR47968:SF75">
    <property type="entry name" value="CENTROMERE-ASSOCIATED PROTEIN E"/>
    <property type="match status" value="1"/>
</dbReference>
<reference evidence="9" key="1">
    <citation type="submission" date="2017-07" db="EMBL/GenBank/DDBJ databases">
        <authorList>
            <person name="Mikheyev A."/>
            <person name="Grau M."/>
        </authorList>
    </citation>
    <scope>NUCLEOTIDE SEQUENCE</scope>
    <source>
        <tissue evidence="9">Venom_gland</tissue>
    </source>
</reference>
<dbReference type="SMART" id="SM00129">
    <property type="entry name" value="KISc"/>
    <property type="match status" value="1"/>
</dbReference>
<dbReference type="GO" id="GO:0005524">
    <property type="term" value="F:ATP binding"/>
    <property type="evidence" value="ECO:0007669"/>
    <property type="project" value="UniProtKB-UniRule"/>
</dbReference>
<keyword evidence="6" id="KW-0206">Cytoskeleton</keyword>
<accession>A0A2D4N5X4</accession>
<dbReference type="SUPFAM" id="SSF52540">
    <property type="entry name" value="P-loop containing nucleoside triphosphate hydrolases"/>
    <property type="match status" value="1"/>
</dbReference>
<keyword evidence="5 7" id="KW-0505">Motor protein</keyword>